<dbReference type="Gene3D" id="3.90.1530.30">
    <property type="match status" value="1"/>
</dbReference>
<dbReference type="SUPFAM" id="SSF109709">
    <property type="entry name" value="KorB DNA-binding domain-like"/>
    <property type="match status" value="1"/>
</dbReference>
<name>A0A5M6IMS6_9PROT</name>
<evidence type="ECO:0000256" key="1">
    <source>
        <dbReference type="SAM" id="MobiDB-lite"/>
    </source>
</evidence>
<feature type="compositionally biased region" description="Basic residues" evidence="1">
    <location>
        <begin position="10"/>
        <end position="20"/>
    </location>
</feature>
<dbReference type="GO" id="GO:0007059">
    <property type="term" value="P:chromosome segregation"/>
    <property type="evidence" value="ECO:0007669"/>
    <property type="project" value="TreeGrafter"/>
</dbReference>
<dbReference type="InterPro" id="IPR036086">
    <property type="entry name" value="ParB/Sulfiredoxin_sf"/>
</dbReference>
<dbReference type="SUPFAM" id="SSF110849">
    <property type="entry name" value="ParB/Sulfiredoxin"/>
    <property type="match status" value="1"/>
</dbReference>
<dbReference type="CDD" id="cd16406">
    <property type="entry name" value="ParB_N_like"/>
    <property type="match status" value="1"/>
</dbReference>
<dbReference type="Gene3D" id="1.10.10.2830">
    <property type="match status" value="1"/>
</dbReference>
<comment type="caution">
    <text evidence="3">The sequence shown here is derived from an EMBL/GenBank/DDBJ whole genome shotgun (WGS) entry which is preliminary data.</text>
</comment>
<evidence type="ECO:0000259" key="2">
    <source>
        <dbReference type="SMART" id="SM00470"/>
    </source>
</evidence>
<dbReference type="Proteomes" id="UP000325255">
    <property type="component" value="Unassembled WGS sequence"/>
</dbReference>
<dbReference type="SMART" id="SM00470">
    <property type="entry name" value="ParB"/>
    <property type="match status" value="1"/>
</dbReference>
<dbReference type="InterPro" id="IPR003115">
    <property type="entry name" value="ParB_N"/>
</dbReference>
<dbReference type="PANTHER" id="PTHR33375:SF7">
    <property type="entry name" value="CHROMOSOME 2-PARTITIONING PROTEIN PARB-RELATED"/>
    <property type="match status" value="1"/>
</dbReference>
<dbReference type="Pfam" id="PF02195">
    <property type="entry name" value="ParB_N"/>
    <property type="match status" value="1"/>
</dbReference>
<sequence>MLVPPSACPRHPHHRRGQVCRRHRRSLLALGRDRPRQPVCGGGEERGFPVLETRGAARPDRHPHLRGRQRGGRAFQRNPVHRLPRRRREPLLHQQHDPCAQRILNANGRPLLAARFSFPLQHTGVSAMTIKTIPLSQLVPSPANVRKTGAASGLGELAASIEAHGLLQNLQVRPTESGRFEVVAGGRRLAALKLLAKRKALAKDAPIPCHVLTGETASEISLAENEMRQAMHPADQFVAFKALVDGGHGPDEIAARFGVTAHAVRQRLKLAAVSPTLFALYREGAMTLDQLMAFTVSDDHAAQEAAWFEAPDWQRSAPALRKRLTAAHVPASDRRAQFVTVEAYVAAGGAVVNDLFQTQSYLTDPALLDRLVSEKLAREAAAVRAEGWQWVTVAPEIDFDLLRGFEELRGKRQPLPPAQAKALAKAQRERERLAEQESLTDAEWARCDALDAAIAALSAAAFVFSDRQKARGGAFVGIRPDGALAVVRGLVRPAKRPEPSAADAATGAEDGPSGPAPRLSGAVAADLVAQRTAALRALLADRPDVALAALVHALAQAVFYEGGDSPLALSYGGNWVTTA</sequence>
<protein>
    <submittedName>
        <fullName evidence="3">ParB/RepB/Spo0J family partition protein</fullName>
    </submittedName>
</protein>
<keyword evidence="4" id="KW-1185">Reference proteome</keyword>
<accession>A0A5M6IMS6</accession>
<dbReference type="GO" id="GO:0005694">
    <property type="term" value="C:chromosome"/>
    <property type="evidence" value="ECO:0007669"/>
    <property type="project" value="TreeGrafter"/>
</dbReference>
<dbReference type="EMBL" id="VWPK01000047">
    <property type="protein sequence ID" value="KAA5609573.1"/>
    <property type="molecule type" value="Genomic_DNA"/>
</dbReference>
<dbReference type="AlphaFoldDB" id="A0A5M6IMS6"/>
<feature type="region of interest" description="Disordered" evidence="1">
    <location>
        <begin position="496"/>
        <end position="517"/>
    </location>
</feature>
<evidence type="ECO:0000313" key="3">
    <source>
        <dbReference type="EMBL" id="KAA5609573.1"/>
    </source>
</evidence>
<reference evidence="3 4" key="1">
    <citation type="submission" date="2019-09" db="EMBL/GenBank/DDBJ databases">
        <title>Genome sequence of Rhodovastum atsumiense, a diverse member of the Acetobacteraceae family of non-sulfur purple photosynthetic bacteria.</title>
        <authorList>
            <person name="Meyer T."/>
            <person name="Kyndt J."/>
        </authorList>
    </citation>
    <scope>NUCLEOTIDE SEQUENCE [LARGE SCALE GENOMIC DNA]</scope>
    <source>
        <strain evidence="3 4">DSM 21279</strain>
    </source>
</reference>
<dbReference type="PANTHER" id="PTHR33375">
    <property type="entry name" value="CHROMOSOME-PARTITIONING PROTEIN PARB-RELATED"/>
    <property type="match status" value="1"/>
</dbReference>
<dbReference type="OrthoDB" id="9813122at2"/>
<evidence type="ECO:0000313" key="4">
    <source>
        <dbReference type="Proteomes" id="UP000325255"/>
    </source>
</evidence>
<organism evidence="3 4">
    <name type="scientific">Rhodovastum atsumiense</name>
    <dbReference type="NCBI Taxonomy" id="504468"/>
    <lineage>
        <taxon>Bacteria</taxon>
        <taxon>Pseudomonadati</taxon>
        <taxon>Pseudomonadota</taxon>
        <taxon>Alphaproteobacteria</taxon>
        <taxon>Acetobacterales</taxon>
        <taxon>Acetobacteraceae</taxon>
        <taxon>Rhodovastum</taxon>
    </lineage>
</organism>
<feature type="domain" description="ParB-like N-terminal" evidence="2">
    <location>
        <begin position="131"/>
        <end position="226"/>
    </location>
</feature>
<dbReference type="InterPro" id="IPR050336">
    <property type="entry name" value="Chromosome_partition/occlusion"/>
</dbReference>
<proteinExistence type="predicted"/>
<gene>
    <name evidence="3" type="ORF">F1189_23400</name>
</gene>
<feature type="region of interest" description="Disordered" evidence="1">
    <location>
        <begin position="1"/>
        <end position="20"/>
    </location>
</feature>